<dbReference type="Proteomes" id="UP000068164">
    <property type="component" value="Unassembled WGS sequence"/>
</dbReference>
<dbReference type="InterPro" id="IPR000182">
    <property type="entry name" value="GNAT_dom"/>
</dbReference>
<dbReference type="EMBL" id="LNCD01000085">
    <property type="protein sequence ID" value="KWV50385.1"/>
    <property type="molecule type" value="Genomic_DNA"/>
</dbReference>
<accession>A0A109JK33</accession>
<name>A0A109JK33_9HYPH</name>
<proteinExistence type="predicted"/>
<dbReference type="RefSeq" id="WP_062371392.1">
    <property type="nucleotide sequence ID" value="NZ_LNCD01000085.1"/>
</dbReference>
<sequence>MTSKGIDHSGLTFRRDYFGDLKAWQALVDLLKDTFAIDIGPLQQMGGPDPSSMPFGWFDGDGLLAANLSAFAMPLVINGRPLNAAAFQSGAVRPPWRGRGLYRDLTQKALAWCEEKGFEAIVLYTDKPALYGPYGFRVLPLHAYSGKAPTVPKAQRSARRLNPRETADLEMLSAVLKTRQPVSDVLAVCESAAMFLINTQLDPGVRISWLERERAAVAWKMDAPRHVMLLDVVGGSIPSLATIIGALDVEAEIVDVLFCPDKLDWSGQAKPLESHTRLMIRAPGTIAFDRPAMLSPMADF</sequence>
<organism evidence="2 3">
    <name type="scientific">Rhizobium altiplani</name>
    <dbReference type="NCBI Taxonomy" id="1864509"/>
    <lineage>
        <taxon>Bacteria</taxon>
        <taxon>Pseudomonadati</taxon>
        <taxon>Pseudomonadota</taxon>
        <taxon>Alphaproteobacteria</taxon>
        <taxon>Hyphomicrobiales</taxon>
        <taxon>Rhizobiaceae</taxon>
        <taxon>Rhizobium/Agrobacterium group</taxon>
        <taxon>Rhizobium</taxon>
    </lineage>
</organism>
<gene>
    <name evidence="2" type="ORF">AS026_09250</name>
</gene>
<feature type="domain" description="N-acetyltransferase" evidence="1">
    <location>
        <begin position="11"/>
        <end position="162"/>
    </location>
</feature>
<dbReference type="SUPFAM" id="SSF55729">
    <property type="entry name" value="Acyl-CoA N-acyltransferases (Nat)"/>
    <property type="match status" value="1"/>
</dbReference>
<evidence type="ECO:0000313" key="2">
    <source>
        <dbReference type="EMBL" id="KWV50385.1"/>
    </source>
</evidence>
<evidence type="ECO:0000313" key="3">
    <source>
        <dbReference type="Proteomes" id="UP000068164"/>
    </source>
</evidence>
<dbReference type="PROSITE" id="PS51186">
    <property type="entry name" value="GNAT"/>
    <property type="match status" value="1"/>
</dbReference>
<dbReference type="InterPro" id="IPR016181">
    <property type="entry name" value="Acyl_CoA_acyltransferase"/>
</dbReference>
<protein>
    <submittedName>
        <fullName evidence="2">Acetyltransferase</fullName>
    </submittedName>
</protein>
<dbReference type="GO" id="GO:0016747">
    <property type="term" value="F:acyltransferase activity, transferring groups other than amino-acyl groups"/>
    <property type="evidence" value="ECO:0007669"/>
    <property type="project" value="InterPro"/>
</dbReference>
<evidence type="ECO:0000259" key="1">
    <source>
        <dbReference type="PROSITE" id="PS51186"/>
    </source>
</evidence>
<comment type="caution">
    <text evidence="2">The sequence shown here is derived from an EMBL/GenBank/DDBJ whole genome shotgun (WGS) entry which is preliminary data.</text>
</comment>
<dbReference type="AlphaFoldDB" id="A0A109JK33"/>
<dbReference type="CDD" id="cd04301">
    <property type="entry name" value="NAT_SF"/>
    <property type="match status" value="1"/>
</dbReference>
<dbReference type="OrthoDB" id="8287577at2"/>
<keyword evidence="3" id="KW-1185">Reference proteome</keyword>
<reference evidence="2 3" key="1">
    <citation type="submission" date="2015-11" db="EMBL/GenBank/DDBJ databases">
        <title>Draft Genome Sequence of the Strain BR 10423 (Rhizobium sp.) isolated from nodules of Mimosa pudica.</title>
        <authorList>
            <person name="Barauna A.C."/>
            <person name="Zilli J.E."/>
            <person name="Simoes-Araujo J.L."/>
            <person name="Reis V.M."/>
            <person name="James E.K."/>
            <person name="Reis F.B.Jr."/>
            <person name="Rouws L.F."/>
            <person name="Passos S.R."/>
            <person name="Gois S.R."/>
        </authorList>
    </citation>
    <scope>NUCLEOTIDE SEQUENCE [LARGE SCALE GENOMIC DNA]</scope>
    <source>
        <strain evidence="2 3">BR10423</strain>
    </source>
</reference>
<dbReference type="Pfam" id="PF13527">
    <property type="entry name" value="Acetyltransf_9"/>
    <property type="match status" value="1"/>
</dbReference>
<dbReference type="Gene3D" id="3.40.630.30">
    <property type="match status" value="1"/>
</dbReference>